<organism evidence="2 3">
    <name type="scientific">Stylosanthes scabra</name>
    <dbReference type="NCBI Taxonomy" id="79078"/>
    <lineage>
        <taxon>Eukaryota</taxon>
        <taxon>Viridiplantae</taxon>
        <taxon>Streptophyta</taxon>
        <taxon>Embryophyta</taxon>
        <taxon>Tracheophyta</taxon>
        <taxon>Spermatophyta</taxon>
        <taxon>Magnoliopsida</taxon>
        <taxon>eudicotyledons</taxon>
        <taxon>Gunneridae</taxon>
        <taxon>Pentapetalae</taxon>
        <taxon>rosids</taxon>
        <taxon>fabids</taxon>
        <taxon>Fabales</taxon>
        <taxon>Fabaceae</taxon>
        <taxon>Papilionoideae</taxon>
        <taxon>50 kb inversion clade</taxon>
        <taxon>dalbergioids sensu lato</taxon>
        <taxon>Dalbergieae</taxon>
        <taxon>Pterocarpus clade</taxon>
        <taxon>Stylosanthes</taxon>
    </lineage>
</organism>
<protein>
    <submittedName>
        <fullName evidence="2">Uncharacterized protein</fullName>
    </submittedName>
</protein>
<feature type="region of interest" description="Disordered" evidence="1">
    <location>
        <begin position="68"/>
        <end position="90"/>
    </location>
</feature>
<feature type="non-terminal residue" evidence="2">
    <location>
        <position position="90"/>
    </location>
</feature>
<keyword evidence="3" id="KW-1185">Reference proteome</keyword>
<gene>
    <name evidence="2" type="ORF">PIB30_089068</name>
</gene>
<evidence type="ECO:0000313" key="3">
    <source>
        <dbReference type="Proteomes" id="UP001341840"/>
    </source>
</evidence>
<accession>A0ABU6SVF8</accession>
<evidence type="ECO:0000313" key="2">
    <source>
        <dbReference type="EMBL" id="MED6140006.1"/>
    </source>
</evidence>
<dbReference type="Proteomes" id="UP001341840">
    <property type="component" value="Unassembled WGS sequence"/>
</dbReference>
<evidence type="ECO:0000256" key="1">
    <source>
        <dbReference type="SAM" id="MobiDB-lite"/>
    </source>
</evidence>
<reference evidence="2 3" key="1">
    <citation type="journal article" date="2023" name="Plants (Basel)">
        <title>Bridging the Gap: Combining Genomics and Transcriptomics Approaches to Understand Stylosanthes scabra, an Orphan Legume from the Brazilian Caatinga.</title>
        <authorList>
            <person name="Ferreira-Neto J.R.C."/>
            <person name="da Silva M.D."/>
            <person name="Binneck E."/>
            <person name="de Melo N.F."/>
            <person name="da Silva R.H."/>
            <person name="de Melo A.L.T.M."/>
            <person name="Pandolfi V."/>
            <person name="Bustamante F.O."/>
            <person name="Brasileiro-Vidal A.C."/>
            <person name="Benko-Iseppon A.M."/>
        </authorList>
    </citation>
    <scope>NUCLEOTIDE SEQUENCE [LARGE SCALE GENOMIC DNA]</scope>
    <source>
        <tissue evidence="2">Leaves</tissue>
    </source>
</reference>
<comment type="caution">
    <text evidence="2">The sequence shown here is derived from an EMBL/GenBank/DDBJ whole genome shotgun (WGS) entry which is preliminary data.</text>
</comment>
<sequence length="90" mass="10300">MRGKPTAHVPESRLAKPKCDQDFSKPKLATHRRRSPRICVGSQRLTFEAHIRRAKCDPIFASPFQSHAYAQNSKHMRGRQTQFPSSSRPT</sequence>
<name>A0ABU6SVF8_9FABA</name>
<dbReference type="EMBL" id="JASCZI010062062">
    <property type="protein sequence ID" value="MED6140006.1"/>
    <property type="molecule type" value="Genomic_DNA"/>
</dbReference>
<proteinExistence type="predicted"/>
<feature type="compositionally biased region" description="Basic and acidic residues" evidence="1">
    <location>
        <begin position="10"/>
        <end position="25"/>
    </location>
</feature>
<feature type="region of interest" description="Disordered" evidence="1">
    <location>
        <begin position="1"/>
        <end position="34"/>
    </location>
</feature>